<gene>
    <name evidence="1" type="ORF">QQS39_07925</name>
</gene>
<organism evidence="1 2">
    <name type="scientific">Proteus appendicitidis</name>
    <dbReference type="NCBI Taxonomy" id="3034648"/>
    <lineage>
        <taxon>Bacteria</taxon>
        <taxon>Pseudomonadati</taxon>
        <taxon>Pseudomonadota</taxon>
        <taxon>Gammaproteobacteria</taxon>
        <taxon>Enterobacterales</taxon>
        <taxon>Morganellaceae</taxon>
        <taxon>Proteus</taxon>
    </lineage>
</organism>
<proteinExistence type="predicted"/>
<accession>A0ABY8YCU9</accession>
<dbReference type="RefSeq" id="WP_151434971.1">
    <property type="nucleotide sequence ID" value="NZ_CP127389.1"/>
</dbReference>
<name>A0ABY8YCU9_9GAMM</name>
<sequence length="174" mass="19987">MRVSANNENLIKRNNSITPNMADNSGLLFNKLSQARNSCKTFLIGDKKLKSENIQLMCEELLQRVIPKEGCRVYELIEIETLPDKVSSRVSYSKYSKSVTELFNILENELKKVSGMEYFVLTKDQQKNVDKIKDTFSQISTQTDKNIRHNSYLATNLNLNERIKAFGIDTLNNN</sequence>
<protein>
    <recommendedName>
        <fullName evidence="3">IpaB/EvcA family</fullName>
    </recommendedName>
</protein>
<evidence type="ECO:0008006" key="3">
    <source>
        <dbReference type="Google" id="ProtNLM"/>
    </source>
</evidence>
<dbReference type="Proteomes" id="UP001226651">
    <property type="component" value="Chromosome"/>
</dbReference>
<dbReference type="EMBL" id="CP127389">
    <property type="protein sequence ID" value="WIV89921.1"/>
    <property type="molecule type" value="Genomic_DNA"/>
</dbReference>
<reference evidence="1 2" key="1">
    <citation type="submission" date="2023-06" db="EMBL/GenBank/DDBJ databases">
        <title>Proteus appendicitidis sp. nov., isolated from the appendiceal pus of an appendicitis patient in Yongzhou, China.</title>
        <authorList>
            <person name="Cai X."/>
        </authorList>
    </citation>
    <scope>NUCLEOTIDE SEQUENCE [LARGE SCALE GENOMIC DNA]</scope>
    <source>
        <strain evidence="1 2">HZ0627</strain>
    </source>
</reference>
<keyword evidence="2" id="KW-1185">Reference proteome</keyword>
<evidence type="ECO:0000313" key="2">
    <source>
        <dbReference type="Proteomes" id="UP001226651"/>
    </source>
</evidence>
<evidence type="ECO:0000313" key="1">
    <source>
        <dbReference type="EMBL" id="WIV89921.1"/>
    </source>
</evidence>